<keyword evidence="5" id="KW-1185">Reference proteome</keyword>
<evidence type="ECO:0000256" key="3">
    <source>
        <dbReference type="RuleBase" id="RU000363"/>
    </source>
</evidence>
<evidence type="ECO:0000256" key="2">
    <source>
        <dbReference type="ARBA" id="ARBA00023002"/>
    </source>
</evidence>
<gene>
    <name evidence="4" type="ORF">AWE51_16800</name>
</gene>
<dbReference type="Pfam" id="PF00106">
    <property type="entry name" value="adh_short"/>
    <property type="match status" value="1"/>
</dbReference>
<evidence type="ECO:0000256" key="1">
    <source>
        <dbReference type="ARBA" id="ARBA00006484"/>
    </source>
</evidence>
<evidence type="ECO:0000313" key="4">
    <source>
        <dbReference type="EMBL" id="KZS43002.1"/>
    </source>
</evidence>
<dbReference type="PANTHER" id="PTHR43976:SF16">
    <property type="entry name" value="SHORT-CHAIN DEHYDROGENASE_REDUCTASE FAMILY PROTEIN"/>
    <property type="match status" value="1"/>
</dbReference>
<name>A0A163D537_9FLAO</name>
<sequence>MKLKNKVAIVTGSSKGLGLIVVEQLLAEGTFVIGFSRNKTPIDHPNFEGYCLDIGNESAVTETFNNVIKKHNTIDVIINNAGFGDYHKLEETDSQLMRQMFETNVFGVFYLTKCAIPFMKKSQQGHIINISSIAGIVGIENMSVYNGTKFAVKGMSESLYKELRPHGIKVTCILPGSISTNFFDDFDGFTASNTMMNPTDVADSILYCLQSSATFHPVNLEIRPFHISKQ</sequence>
<evidence type="ECO:0000313" key="5">
    <source>
        <dbReference type="Proteomes" id="UP000076715"/>
    </source>
</evidence>
<dbReference type="InterPro" id="IPR036291">
    <property type="entry name" value="NAD(P)-bd_dom_sf"/>
</dbReference>
<dbReference type="GO" id="GO:0016491">
    <property type="term" value="F:oxidoreductase activity"/>
    <property type="evidence" value="ECO:0007669"/>
    <property type="project" value="UniProtKB-KW"/>
</dbReference>
<protein>
    <recommendedName>
        <fullName evidence="6">Short-chain dehydrogenase</fullName>
    </recommendedName>
</protein>
<dbReference type="STRING" id="1642818.AWE51_16800"/>
<dbReference type="Gene3D" id="3.40.50.720">
    <property type="entry name" value="NAD(P)-binding Rossmann-like Domain"/>
    <property type="match status" value="1"/>
</dbReference>
<dbReference type="OrthoDB" id="822355at2"/>
<accession>A0A163D537</accession>
<dbReference type="Proteomes" id="UP000076715">
    <property type="component" value="Unassembled WGS sequence"/>
</dbReference>
<comment type="similarity">
    <text evidence="1 3">Belongs to the short-chain dehydrogenases/reductases (SDR) family.</text>
</comment>
<dbReference type="PRINTS" id="PR00080">
    <property type="entry name" value="SDRFAMILY"/>
</dbReference>
<reference evidence="4 5" key="1">
    <citation type="submission" date="2016-01" db="EMBL/GenBank/DDBJ databases">
        <title>The draft genome sequence of Aquimarina sp. RZW4-3-2.</title>
        <authorList>
            <person name="Wang Y."/>
        </authorList>
    </citation>
    <scope>NUCLEOTIDE SEQUENCE [LARGE SCALE GENOMIC DNA]</scope>
    <source>
        <strain evidence="4 5">RZW4-3-2</strain>
    </source>
</reference>
<organism evidence="4 5">
    <name type="scientific">Aquimarina aggregata</name>
    <dbReference type="NCBI Taxonomy" id="1642818"/>
    <lineage>
        <taxon>Bacteria</taxon>
        <taxon>Pseudomonadati</taxon>
        <taxon>Bacteroidota</taxon>
        <taxon>Flavobacteriia</taxon>
        <taxon>Flavobacteriales</taxon>
        <taxon>Flavobacteriaceae</taxon>
        <taxon>Aquimarina</taxon>
    </lineage>
</organism>
<evidence type="ECO:0008006" key="6">
    <source>
        <dbReference type="Google" id="ProtNLM"/>
    </source>
</evidence>
<dbReference type="PANTHER" id="PTHR43976">
    <property type="entry name" value="SHORT CHAIN DEHYDROGENASE"/>
    <property type="match status" value="1"/>
</dbReference>
<proteinExistence type="inferred from homology"/>
<dbReference type="SUPFAM" id="SSF51735">
    <property type="entry name" value="NAD(P)-binding Rossmann-fold domains"/>
    <property type="match status" value="1"/>
</dbReference>
<keyword evidence="2" id="KW-0560">Oxidoreductase</keyword>
<comment type="caution">
    <text evidence="4">The sequence shown here is derived from an EMBL/GenBank/DDBJ whole genome shotgun (WGS) entry which is preliminary data.</text>
</comment>
<dbReference type="InterPro" id="IPR051911">
    <property type="entry name" value="SDR_oxidoreductase"/>
</dbReference>
<dbReference type="PRINTS" id="PR00081">
    <property type="entry name" value="GDHRDH"/>
</dbReference>
<dbReference type="AlphaFoldDB" id="A0A163D537"/>
<dbReference type="EMBL" id="LQRT01000001">
    <property type="protein sequence ID" value="KZS43002.1"/>
    <property type="molecule type" value="Genomic_DNA"/>
</dbReference>
<dbReference type="InterPro" id="IPR002347">
    <property type="entry name" value="SDR_fam"/>
</dbReference>
<dbReference type="RefSeq" id="WP_066308417.1">
    <property type="nucleotide sequence ID" value="NZ_LQRT01000001.1"/>
</dbReference>